<organism evidence="1 2">
    <name type="scientific">Aquimarina algiphila</name>
    <dbReference type="NCBI Taxonomy" id="2047982"/>
    <lineage>
        <taxon>Bacteria</taxon>
        <taxon>Pseudomonadati</taxon>
        <taxon>Bacteroidota</taxon>
        <taxon>Flavobacteriia</taxon>
        <taxon>Flavobacteriales</taxon>
        <taxon>Flavobacteriaceae</taxon>
        <taxon>Aquimarina</taxon>
    </lineage>
</organism>
<evidence type="ECO:0000313" key="1">
    <source>
        <dbReference type="EMBL" id="TSE10552.1"/>
    </source>
</evidence>
<keyword evidence="2" id="KW-1185">Reference proteome</keyword>
<gene>
    <name evidence="1" type="ORF">FOF46_04455</name>
</gene>
<dbReference type="AlphaFoldDB" id="A0A554VPY4"/>
<name>A0A554VPY4_9FLAO</name>
<protein>
    <submittedName>
        <fullName evidence="1">Uncharacterized protein</fullName>
    </submittedName>
</protein>
<accession>A0A554VPY4</accession>
<dbReference type="OrthoDB" id="1162475at2"/>
<reference evidence="1 2" key="1">
    <citation type="submission" date="2019-07" db="EMBL/GenBank/DDBJ databases">
        <title>The draft genome sequence of Aquimarina algiphila M91.</title>
        <authorList>
            <person name="Meng X."/>
        </authorList>
    </citation>
    <scope>NUCLEOTIDE SEQUENCE [LARGE SCALE GENOMIC DNA]</scope>
    <source>
        <strain evidence="1 2">M91</strain>
    </source>
</reference>
<dbReference type="RefSeq" id="WP_143915592.1">
    <property type="nucleotide sequence ID" value="NZ_CANMIK010000007.1"/>
</dbReference>
<evidence type="ECO:0000313" key="2">
    <source>
        <dbReference type="Proteomes" id="UP000318833"/>
    </source>
</evidence>
<sequence>MRKFIEINILLIMTVFLFSSMMNLTGPSSIASEINPISINENGEILCKTRFTKNQMGGYSPMRVEYGFCILSKDTIIQFRGKVLEDNEAYYEQLKYWDDIFKSEINEEQLNELNKEVLKNEYNFSSCNANSFKVDKTMPISEFETNKKINLKDNRQKALHGASSTSYYDEKKVHLLYDFGHILLLNNINDDNDEEELSLGSDFDYYNPWVNEEDKEVNIGFDISLVTGVLITE</sequence>
<dbReference type="EMBL" id="VLNR01000006">
    <property type="protein sequence ID" value="TSE10552.1"/>
    <property type="molecule type" value="Genomic_DNA"/>
</dbReference>
<comment type="caution">
    <text evidence="1">The sequence shown here is derived from an EMBL/GenBank/DDBJ whole genome shotgun (WGS) entry which is preliminary data.</text>
</comment>
<proteinExistence type="predicted"/>
<dbReference type="Proteomes" id="UP000318833">
    <property type="component" value="Unassembled WGS sequence"/>
</dbReference>